<dbReference type="Proteomes" id="UP001295444">
    <property type="component" value="Chromosome 05"/>
</dbReference>
<dbReference type="AlphaFoldDB" id="A0AAD1S4N6"/>
<organism evidence="1 2">
    <name type="scientific">Pelobates cultripes</name>
    <name type="common">Western spadefoot toad</name>
    <dbReference type="NCBI Taxonomy" id="61616"/>
    <lineage>
        <taxon>Eukaryota</taxon>
        <taxon>Metazoa</taxon>
        <taxon>Chordata</taxon>
        <taxon>Craniata</taxon>
        <taxon>Vertebrata</taxon>
        <taxon>Euteleostomi</taxon>
        <taxon>Amphibia</taxon>
        <taxon>Batrachia</taxon>
        <taxon>Anura</taxon>
        <taxon>Pelobatoidea</taxon>
        <taxon>Pelobatidae</taxon>
        <taxon>Pelobates</taxon>
    </lineage>
</organism>
<name>A0AAD1S4N6_PELCU</name>
<accession>A0AAD1S4N6</accession>
<proteinExistence type="predicted"/>
<protein>
    <submittedName>
        <fullName evidence="1">Uncharacterized protein</fullName>
    </submittedName>
</protein>
<keyword evidence="2" id="KW-1185">Reference proteome</keyword>
<evidence type="ECO:0000313" key="2">
    <source>
        <dbReference type="Proteomes" id="UP001295444"/>
    </source>
</evidence>
<dbReference type="EMBL" id="OW240916">
    <property type="protein sequence ID" value="CAH2292755.1"/>
    <property type="molecule type" value="Genomic_DNA"/>
</dbReference>
<gene>
    <name evidence="1" type="ORF">PECUL_23A011618</name>
</gene>
<evidence type="ECO:0000313" key="1">
    <source>
        <dbReference type="EMBL" id="CAH2292755.1"/>
    </source>
</evidence>
<reference evidence="1" key="1">
    <citation type="submission" date="2022-03" db="EMBL/GenBank/DDBJ databases">
        <authorList>
            <person name="Alioto T."/>
            <person name="Alioto T."/>
            <person name="Gomez Garrido J."/>
        </authorList>
    </citation>
    <scope>NUCLEOTIDE SEQUENCE</scope>
</reference>
<sequence length="132" mass="14731">MDRFVIKKPKKANTSVSVVNTVPEYVAAKSAEEDISVGSDQCSLHSENVPIDDVVCSSVLQASSLDEAEDVIFLVQNRAHIQSHQTYKLMNQNQCVVPVSAKRQVMTKQKTLHILVQVFQVRVLHVQKSNQT</sequence>